<evidence type="ECO:0000256" key="3">
    <source>
        <dbReference type="SAM" id="Phobius"/>
    </source>
</evidence>
<feature type="domain" description="Signal transduction histidine kinase dimerisation/phosphoacceptor" evidence="4">
    <location>
        <begin position="100"/>
        <end position="159"/>
    </location>
</feature>
<comment type="catalytic activity">
    <reaction evidence="1">
        <text>ATP + protein L-histidine = ADP + protein N-phospho-L-histidine.</text>
        <dbReference type="EC" id="2.7.13.3"/>
    </reaction>
</comment>
<dbReference type="CDD" id="cd00082">
    <property type="entry name" value="HisKA"/>
    <property type="match status" value="1"/>
</dbReference>
<accession>A0ABY0II42</accession>
<dbReference type="Pfam" id="PF00512">
    <property type="entry name" value="HisKA"/>
    <property type="match status" value="1"/>
</dbReference>
<feature type="transmembrane region" description="Helical" evidence="3">
    <location>
        <begin position="12"/>
        <end position="39"/>
    </location>
</feature>
<dbReference type="Proteomes" id="UP000443582">
    <property type="component" value="Unassembled WGS sequence"/>
</dbReference>
<evidence type="ECO:0000313" key="6">
    <source>
        <dbReference type="Proteomes" id="UP000443582"/>
    </source>
</evidence>
<keyword evidence="6" id="KW-1185">Reference proteome</keyword>
<proteinExistence type="predicted"/>
<feature type="transmembrane region" description="Helical" evidence="3">
    <location>
        <begin position="59"/>
        <end position="76"/>
    </location>
</feature>
<comment type="caution">
    <text evidence="5">The sequence shown here is derived from an EMBL/GenBank/DDBJ whole genome shotgun (WGS) entry which is preliminary data.</text>
</comment>
<sequence>MQSHSTELLTWTLAFFIVMVYTTSLKVAITILISNLSLIVYNTQYGEAYVWLLPLKYQLIIHKIYPTLIIAFILFYKKLSEVAKTNELERFNKRDVISKMIITLSHEINNPLAIAKLTVNKLKRKSENEIMNKMDENLDQISKITHLIKDISDLKEVEHGDRRIFDLYSTISTKDKSAKT</sequence>
<organism evidence="5 6">
    <name type="scientific">Halobacteriovorax vibrionivorans</name>
    <dbReference type="NCBI Taxonomy" id="2152716"/>
    <lineage>
        <taxon>Bacteria</taxon>
        <taxon>Pseudomonadati</taxon>
        <taxon>Bdellovibrionota</taxon>
        <taxon>Bacteriovoracia</taxon>
        <taxon>Bacteriovoracales</taxon>
        <taxon>Halobacteriovoraceae</taxon>
        <taxon>Halobacteriovorax</taxon>
    </lineage>
</organism>
<dbReference type="InterPro" id="IPR036097">
    <property type="entry name" value="HisK_dim/P_sf"/>
</dbReference>
<evidence type="ECO:0000259" key="4">
    <source>
        <dbReference type="Pfam" id="PF00512"/>
    </source>
</evidence>
<dbReference type="Gene3D" id="1.10.287.130">
    <property type="match status" value="1"/>
</dbReference>
<evidence type="ECO:0000256" key="1">
    <source>
        <dbReference type="ARBA" id="ARBA00000085"/>
    </source>
</evidence>
<keyword evidence="3" id="KW-1133">Transmembrane helix</keyword>
<dbReference type="EMBL" id="QDKL01000002">
    <property type="protein sequence ID" value="RZF21541.1"/>
    <property type="molecule type" value="Genomic_DNA"/>
</dbReference>
<evidence type="ECO:0000313" key="5">
    <source>
        <dbReference type="EMBL" id="RZF21541.1"/>
    </source>
</evidence>
<dbReference type="EC" id="2.7.13.3" evidence="2"/>
<keyword evidence="3" id="KW-0472">Membrane</keyword>
<name>A0ABY0II42_9BACT</name>
<dbReference type="RefSeq" id="WP_115361028.1">
    <property type="nucleotide sequence ID" value="NZ_QDKL01000002.1"/>
</dbReference>
<protein>
    <recommendedName>
        <fullName evidence="2">histidine kinase</fullName>
        <ecNumber evidence="2">2.7.13.3</ecNumber>
    </recommendedName>
</protein>
<reference evidence="6" key="1">
    <citation type="journal article" date="2019" name="Int. J. Syst. Evol. Microbiol.">
        <title>Halobacteriovorax valvorus sp. nov., a novel prokaryotic predator isolated from coastal seawater of China.</title>
        <authorList>
            <person name="Chen M.-X."/>
        </authorList>
    </citation>
    <scope>NUCLEOTIDE SEQUENCE [LARGE SCALE GENOMIC DNA]</scope>
    <source>
        <strain evidence="6">BL9</strain>
    </source>
</reference>
<evidence type="ECO:0000256" key="2">
    <source>
        <dbReference type="ARBA" id="ARBA00012438"/>
    </source>
</evidence>
<dbReference type="InterPro" id="IPR003661">
    <property type="entry name" value="HisK_dim/P_dom"/>
</dbReference>
<keyword evidence="3" id="KW-0812">Transmembrane</keyword>
<dbReference type="SUPFAM" id="SSF47384">
    <property type="entry name" value="Homodimeric domain of signal transducing histidine kinase"/>
    <property type="match status" value="1"/>
</dbReference>
<gene>
    <name evidence="5" type="ORF">DAY19_07585</name>
</gene>